<protein>
    <recommendedName>
        <fullName evidence="16">Peptidoglycan D,D-transpeptidase FtsI</fullName>
        <ecNumber evidence="16">3.4.16.4</ecNumber>
    </recommendedName>
    <alternativeName>
        <fullName evidence="16">Penicillin-binding protein 3</fullName>
        <shortName evidence="16">PBP-3</shortName>
    </alternativeName>
</protein>
<dbReference type="GO" id="GO:0009002">
    <property type="term" value="F:serine-type D-Ala-D-Ala carboxypeptidase activity"/>
    <property type="evidence" value="ECO:0007669"/>
    <property type="project" value="UniProtKB-UniRule"/>
</dbReference>
<comment type="function">
    <text evidence="16">Catalyzes cross-linking of the peptidoglycan cell wall at the division septum.</text>
</comment>
<evidence type="ECO:0000313" key="19">
    <source>
        <dbReference type="EMBL" id="TCJ18719.1"/>
    </source>
</evidence>
<keyword evidence="2 16" id="KW-1003">Cell membrane</keyword>
<evidence type="ECO:0000313" key="20">
    <source>
        <dbReference type="Proteomes" id="UP000295443"/>
    </source>
</evidence>
<comment type="caution">
    <text evidence="19">The sequence shown here is derived from an EMBL/GenBank/DDBJ whole genome shotgun (WGS) entry which is preliminary data.</text>
</comment>
<evidence type="ECO:0000256" key="10">
    <source>
        <dbReference type="ARBA" id="ARBA00022984"/>
    </source>
</evidence>
<accession>A0A4R1BMR1</accession>
<dbReference type="PANTHER" id="PTHR30627">
    <property type="entry name" value="PEPTIDOGLYCAN D,D-TRANSPEPTIDASE"/>
    <property type="match status" value="1"/>
</dbReference>
<dbReference type="GO" id="GO:0005886">
    <property type="term" value="C:plasma membrane"/>
    <property type="evidence" value="ECO:0007669"/>
    <property type="project" value="UniProtKB-UniRule"/>
</dbReference>
<keyword evidence="6 16" id="KW-0645">Protease</keyword>
<keyword evidence="14 16" id="KW-0131">Cell cycle</keyword>
<comment type="subcellular location">
    <subcellularLocation>
        <location evidence="1">Membrane</location>
    </subcellularLocation>
</comment>
<keyword evidence="20" id="KW-1185">Reference proteome</keyword>
<keyword evidence="8 16" id="KW-0378">Hydrolase</keyword>
<dbReference type="GO" id="GO:0071555">
    <property type="term" value="P:cell wall organization"/>
    <property type="evidence" value="ECO:0007669"/>
    <property type="project" value="UniProtKB-KW"/>
</dbReference>
<evidence type="ECO:0000256" key="16">
    <source>
        <dbReference type="HAMAP-Rule" id="MF_02080"/>
    </source>
</evidence>
<dbReference type="PANTHER" id="PTHR30627:SF1">
    <property type="entry name" value="PEPTIDOGLYCAN D,D-TRANSPEPTIDASE FTSI"/>
    <property type="match status" value="1"/>
</dbReference>
<keyword evidence="11 16" id="KW-1133">Transmembrane helix</keyword>
<evidence type="ECO:0000259" key="17">
    <source>
        <dbReference type="Pfam" id="PF00905"/>
    </source>
</evidence>
<dbReference type="Gene3D" id="3.90.1310.10">
    <property type="entry name" value="Penicillin-binding protein 2a (Domain 2)"/>
    <property type="match status" value="1"/>
</dbReference>
<dbReference type="Pfam" id="PF03717">
    <property type="entry name" value="PBP_dimer"/>
    <property type="match status" value="1"/>
</dbReference>
<evidence type="ECO:0000256" key="6">
    <source>
        <dbReference type="ARBA" id="ARBA00022670"/>
    </source>
</evidence>
<organism evidence="19 20">
    <name type="scientific">Parasulfuritortus cantonensis</name>
    <dbReference type="NCBI Taxonomy" id="2528202"/>
    <lineage>
        <taxon>Bacteria</taxon>
        <taxon>Pseudomonadati</taxon>
        <taxon>Pseudomonadota</taxon>
        <taxon>Betaproteobacteria</taxon>
        <taxon>Nitrosomonadales</taxon>
        <taxon>Thiobacillaceae</taxon>
        <taxon>Parasulfuritortus</taxon>
    </lineage>
</organism>
<keyword evidence="13 16" id="KW-0717">Septation</keyword>
<dbReference type="HAMAP" id="MF_02080">
    <property type="entry name" value="FtsI_transpept"/>
    <property type="match status" value="1"/>
</dbReference>
<dbReference type="AlphaFoldDB" id="A0A4R1BMR1"/>
<dbReference type="InterPro" id="IPR012338">
    <property type="entry name" value="Beta-lactam/transpept-like"/>
</dbReference>
<comment type="similarity">
    <text evidence="16">Belongs to the transpeptidase family. FtsI subfamily.</text>
</comment>
<dbReference type="Proteomes" id="UP000295443">
    <property type="component" value="Unassembled WGS sequence"/>
</dbReference>
<dbReference type="SUPFAM" id="SSF56601">
    <property type="entry name" value="beta-lactamase/transpeptidase-like"/>
    <property type="match status" value="1"/>
</dbReference>
<keyword evidence="4 16" id="KW-0132">Cell division</keyword>
<keyword evidence="15 16" id="KW-0961">Cell wall biogenesis/degradation</keyword>
<dbReference type="EMBL" id="SJZB01000009">
    <property type="protein sequence ID" value="TCJ18719.1"/>
    <property type="molecule type" value="Genomic_DNA"/>
</dbReference>
<dbReference type="InterPro" id="IPR037532">
    <property type="entry name" value="FtsI_transpept"/>
</dbReference>
<evidence type="ECO:0000256" key="7">
    <source>
        <dbReference type="ARBA" id="ARBA00022692"/>
    </source>
</evidence>
<evidence type="ECO:0000256" key="3">
    <source>
        <dbReference type="ARBA" id="ARBA00022519"/>
    </source>
</evidence>
<reference evidence="19 20" key="1">
    <citation type="submission" date="2019-03" db="EMBL/GenBank/DDBJ databases">
        <title>Genome sequence of Thiobacillaceae bacterium LSR1, a sulfur-oxidizing bacterium isolated from freshwater sediment.</title>
        <authorList>
            <person name="Li S."/>
        </authorList>
    </citation>
    <scope>NUCLEOTIDE SEQUENCE [LARGE SCALE GENOMIC DNA]</scope>
    <source>
        <strain evidence="19 20">LSR1</strain>
    </source>
</reference>
<keyword evidence="10 16" id="KW-0573">Peptidoglycan synthesis</keyword>
<dbReference type="InterPro" id="IPR036138">
    <property type="entry name" value="PBP_dimer_sf"/>
</dbReference>
<dbReference type="UniPathway" id="UPA00219"/>
<evidence type="ECO:0000256" key="2">
    <source>
        <dbReference type="ARBA" id="ARBA00022475"/>
    </source>
</evidence>
<dbReference type="GO" id="GO:0006508">
    <property type="term" value="P:proteolysis"/>
    <property type="evidence" value="ECO:0007669"/>
    <property type="project" value="UniProtKB-KW"/>
</dbReference>
<evidence type="ECO:0000256" key="11">
    <source>
        <dbReference type="ARBA" id="ARBA00022989"/>
    </source>
</evidence>
<dbReference type="Gene3D" id="3.40.710.10">
    <property type="entry name" value="DD-peptidase/beta-lactamase superfamily"/>
    <property type="match status" value="1"/>
</dbReference>
<dbReference type="EC" id="3.4.16.4" evidence="16"/>
<name>A0A4R1BMR1_9PROT</name>
<evidence type="ECO:0000259" key="18">
    <source>
        <dbReference type="Pfam" id="PF03717"/>
    </source>
</evidence>
<evidence type="ECO:0000256" key="4">
    <source>
        <dbReference type="ARBA" id="ARBA00022618"/>
    </source>
</evidence>
<evidence type="ECO:0000256" key="9">
    <source>
        <dbReference type="ARBA" id="ARBA00022960"/>
    </source>
</evidence>
<evidence type="ECO:0000256" key="5">
    <source>
        <dbReference type="ARBA" id="ARBA00022645"/>
    </source>
</evidence>
<dbReference type="SUPFAM" id="SSF56519">
    <property type="entry name" value="Penicillin binding protein dimerisation domain"/>
    <property type="match status" value="1"/>
</dbReference>
<dbReference type="RefSeq" id="WP_131444604.1">
    <property type="nucleotide sequence ID" value="NZ_SJZB01000009.1"/>
</dbReference>
<evidence type="ECO:0000256" key="15">
    <source>
        <dbReference type="ARBA" id="ARBA00023316"/>
    </source>
</evidence>
<gene>
    <name evidence="16" type="primary">ftsI</name>
    <name evidence="19" type="ORF">EZJ19_01855</name>
</gene>
<keyword evidence="9 16" id="KW-0133">Cell shape</keyword>
<keyword evidence="12 16" id="KW-0472">Membrane</keyword>
<dbReference type="GO" id="GO:0000917">
    <property type="term" value="P:division septum assembly"/>
    <property type="evidence" value="ECO:0007669"/>
    <property type="project" value="UniProtKB-KW"/>
</dbReference>
<proteinExistence type="inferred from homology"/>
<dbReference type="Gene3D" id="1.10.150.770">
    <property type="match status" value="1"/>
</dbReference>
<feature type="domain" description="Penicillin-binding protein dimerisation" evidence="18">
    <location>
        <begin position="59"/>
        <end position="206"/>
    </location>
</feature>
<dbReference type="InterPro" id="IPR050515">
    <property type="entry name" value="Beta-lactam/transpept"/>
</dbReference>
<dbReference type="GO" id="GO:0008360">
    <property type="term" value="P:regulation of cell shape"/>
    <property type="evidence" value="ECO:0007669"/>
    <property type="project" value="UniProtKB-KW"/>
</dbReference>
<evidence type="ECO:0000256" key="14">
    <source>
        <dbReference type="ARBA" id="ARBA00023306"/>
    </source>
</evidence>
<dbReference type="Pfam" id="PF00905">
    <property type="entry name" value="Transpeptidase"/>
    <property type="match status" value="1"/>
</dbReference>
<dbReference type="GO" id="GO:0008955">
    <property type="term" value="F:peptidoglycan glycosyltransferase activity"/>
    <property type="evidence" value="ECO:0007669"/>
    <property type="project" value="InterPro"/>
</dbReference>
<dbReference type="InterPro" id="IPR005311">
    <property type="entry name" value="PBP_dimer"/>
</dbReference>
<keyword evidence="3 16" id="KW-0997">Cell inner membrane</keyword>
<dbReference type="GO" id="GO:0008658">
    <property type="term" value="F:penicillin binding"/>
    <property type="evidence" value="ECO:0007669"/>
    <property type="project" value="InterPro"/>
</dbReference>
<dbReference type="GO" id="GO:0009252">
    <property type="term" value="P:peptidoglycan biosynthetic process"/>
    <property type="evidence" value="ECO:0007669"/>
    <property type="project" value="UniProtKB-UniRule"/>
</dbReference>
<feature type="active site" description="Acyl-ester intermediate" evidence="16">
    <location>
        <position position="294"/>
    </location>
</feature>
<sequence>MSRKGLLPRDLQRWRMRLVMTLVFGGFATLSVRAAYLQGWQNDFLNKQGEIRVQRVLEIPAHRGMITDRRGDPLAISTPVESIWLNPSEADASPKQIQALASRLGAEPDELRHLFADKAKTFVYLKRQLPPEVADAALALAVKGVHGTPEFRRYYPAGEVMGQVLGVTGVDDRGLEGLEYAYQSWLAGEPGAKRVVRDRLGNVIEVLDQVRAPKHGQDLTLSINLQLQYLAYRELAAAVNEFHARAAAVVVLDARTGEVLALVNVPTYNPNNRATMTRDSGRNRAVTDTYEPGSTMKPFVIAAALEAGVVTPETRIDTGPGWFMVGEKRISDVHAKGVIDIAETIKVSSNVAAAKIALDMKSEDFWAMLNRAGFGTPPGSGFPGEAGGRLRPYETWRPIEKATMAYGHGLSVSLLQLARAYCAFADDGVLPRITMLKHPDAAVGVRVMQAHTARTLREMMEAVTHEGGTAPQARVMGYRVAGKTGTAHKAQKGGYAANKYIASFVGLAPVSDPRLVVAVMIDEPAGREYYGGQVAAPVFSKVMAGALRFMAIAPDAPLEDIPAPSSVVGEAT</sequence>
<dbReference type="GO" id="GO:0043093">
    <property type="term" value="P:FtsZ-dependent cytokinesis"/>
    <property type="evidence" value="ECO:0007669"/>
    <property type="project" value="UniProtKB-UniRule"/>
</dbReference>
<evidence type="ECO:0000256" key="8">
    <source>
        <dbReference type="ARBA" id="ARBA00022801"/>
    </source>
</evidence>
<comment type="catalytic activity">
    <reaction evidence="16">
        <text>Preferential cleavage: (Ac)2-L-Lys-D-Ala-|-D-Ala. Also transpeptidation of peptidyl-alanyl moieties that are N-acyl substituents of D-alanine.</text>
        <dbReference type="EC" id="3.4.16.4"/>
    </reaction>
</comment>
<comment type="pathway">
    <text evidence="16">Cell wall biogenesis; peptidoglycan biosynthesis.</text>
</comment>
<dbReference type="OrthoDB" id="9789078at2"/>
<keyword evidence="7 16" id="KW-0812">Transmembrane</keyword>
<dbReference type="Gene3D" id="3.30.450.330">
    <property type="match status" value="1"/>
</dbReference>
<keyword evidence="5 16" id="KW-0121">Carboxypeptidase</keyword>
<evidence type="ECO:0000256" key="12">
    <source>
        <dbReference type="ARBA" id="ARBA00023136"/>
    </source>
</evidence>
<dbReference type="InterPro" id="IPR001460">
    <property type="entry name" value="PCN-bd_Tpept"/>
</dbReference>
<evidence type="ECO:0000256" key="13">
    <source>
        <dbReference type="ARBA" id="ARBA00023210"/>
    </source>
</evidence>
<feature type="domain" description="Penicillin-binding protein transpeptidase" evidence="17">
    <location>
        <begin position="248"/>
        <end position="543"/>
    </location>
</feature>
<evidence type="ECO:0000256" key="1">
    <source>
        <dbReference type="ARBA" id="ARBA00004370"/>
    </source>
</evidence>